<dbReference type="Proteomes" id="UP001197236">
    <property type="component" value="Unassembled WGS sequence"/>
</dbReference>
<evidence type="ECO:0000313" key="1">
    <source>
        <dbReference type="EMBL" id="MBW1256224.1"/>
    </source>
</evidence>
<evidence type="ECO:0000313" key="2">
    <source>
        <dbReference type="Proteomes" id="UP001197236"/>
    </source>
</evidence>
<keyword evidence="2" id="KW-1185">Reference proteome</keyword>
<proteinExistence type="predicted"/>
<name>A0ABS6VA94_9GAMM</name>
<sequence length="134" mass="15187">MKNIKKVPNLKIGGKLFLGFLLVILAAAVISTLAFRCFLQIRENSAKRDITVEMLDSLAKARLNRTLFQYTGDEKFITLNKEAMTQLSSLKNKLDEFTWSTAGSEKLSSLEFFSINTITYARIFFQTPVSQPCH</sequence>
<evidence type="ECO:0008006" key="3">
    <source>
        <dbReference type="Google" id="ProtNLM"/>
    </source>
</evidence>
<gene>
    <name evidence="1" type="ORF">KYI95_03215</name>
</gene>
<organism evidence="1 2">
    <name type="scientific">Pantoea allii</name>
    <dbReference type="NCBI Taxonomy" id="574096"/>
    <lineage>
        <taxon>Bacteria</taxon>
        <taxon>Pseudomonadati</taxon>
        <taxon>Pseudomonadota</taxon>
        <taxon>Gammaproteobacteria</taxon>
        <taxon>Enterobacterales</taxon>
        <taxon>Erwiniaceae</taxon>
        <taxon>Pantoea</taxon>
    </lineage>
</organism>
<accession>A0ABS6VA94</accession>
<dbReference type="EMBL" id="JAHVXZ010000001">
    <property type="protein sequence ID" value="MBW1256224.1"/>
    <property type="molecule type" value="Genomic_DNA"/>
</dbReference>
<comment type="caution">
    <text evidence="1">The sequence shown here is derived from an EMBL/GenBank/DDBJ whole genome shotgun (WGS) entry which is preliminary data.</text>
</comment>
<reference evidence="1 2" key="1">
    <citation type="submission" date="2021-07" db="EMBL/GenBank/DDBJ databases">
        <title>A novel phosphonate cluster across the Pantoea species complex is important for pathogenicity in onion.</title>
        <authorList>
            <person name="Zhao M."/>
            <person name="Stice S."/>
            <person name="Shin G.Y."/>
            <person name="Coutinho T."/>
            <person name="Gitaitis R."/>
            <person name="Kvitko B."/>
            <person name="Dutta B."/>
        </authorList>
    </citation>
    <scope>NUCLEOTIDE SEQUENCE [LARGE SCALE GENOMIC DNA]</scope>
    <source>
        <strain evidence="1 2">BD 382</strain>
    </source>
</reference>
<protein>
    <recommendedName>
        <fullName evidence="3">Methyl-accepting chemotaxis protein</fullName>
    </recommendedName>
</protein>